<name>A0AAD8H5C5_9APIA</name>
<keyword evidence="3" id="KW-1185">Reference proteome</keyword>
<reference evidence="2" key="1">
    <citation type="submission" date="2023-02" db="EMBL/GenBank/DDBJ databases">
        <title>Genome of toxic invasive species Heracleum sosnowskyi carries increased number of genes despite the absence of recent whole-genome duplications.</title>
        <authorList>
            <person name="Schelkunov M."/>
            <person name="Shtratnikova V."/>
            <person name="Makarenko M."/>
            <person name="Klepikova A."/>
            <person name="Omelchenko D."/>
            <person name="Novikova G."/>
            <person name="Obukhova E."/>
            <person name="Bogdanov V."/>
            <person name="Penin A."/>
            <person name="Logacheva M."/>
        </authorList>
    </citation>
    <scope>NUCLEOTIDE SEQUENCE</scope>
    <source>
        <strain evidence="2">Hsosn_3</strain>
        <tissue evidence="2">Leaf</tissue>
    </source>
</reference>
<proteinExistence type="predicted"/>
<evidence type="ECO:0000256" key="1">
    <source>
        <dbReference type="SAM" id="MobiDB-lite"/>
    </source>
</evidence>
<sequence length="194" mass="22059">MVLFSSNPVFCTQKVVGEAVLFIVIPSLSQFQPFERWTAGPHVPLRVFEAFNLPQDFSSYVDRTRTDVADRCLTRAGRFIADMKHIVQEYRADEDGQWRSESLREMAVIKEQRAAAEKRASDAEARVKELSTELDKLKMDHGEAIRSIGKLTEELEGGKKLLEAKQKERDDVSLDLDHCRARPAGEVEPEEVPK</sequence>
<comment type="caution">
    <text evidence="2">The sequence shown here is derived from an EMBL/GenBank/DDBJ whole genome shotgun (WGS) entry which is preliminary data.</text>
</comment>
<dbReference type="EMBL" id="JAUIZM010000010">
    <property type="protein sequence ID" value="KAK1360398.1"/>
    <property type="molecule type" value="Genomic_DNA"/>
</dbReference>
<evidence type="ECO:0000313" key="2">
    <source>
        <dbReference type="EMBL" id="KAK1360398.1"/>
    </source>
</evidence>
<evidence type="ECO:0000313" key="3">
    <source>
        <dbReference type="Proteomes" id="UP001237642"/>
    </source>
</evidence>
<gene>
    <name evidence="2" type="ORF">POM88_044872</name>
</gene>
<dbReference type="AlphaFoldDB" id="A0AAD8H5C5"/>
<accession>A0AAD8H5C5</accession>
<reference evidence="2" key="2">
    <citation type="submission" date="2023-05" db="EMBL/GenBank/DDBJ databases">
        <authorList>
            <person name="Schelkunov M.I."/>
        </authorList>
    </citation>
    <scope>NUCLEOTIDE SEQUENCE</scope>
    <source>
        <strain evidence="2">Hsosn_3</strain>
        <tissue evidence="2">Leaf</tissue>
    </source>
</reference>
<protein>
    <submittedName>
        <fullName evidence="2">Uncharacterized protein</fullName>
    </submittedName>
</protein>
<dbReference type="Proteomes" id="UP001237642">
    <property type="component" value="Unassembled WGS sequence"/>
</dbReference>
<organism evidence="2 3">
    <name type="scientific">Heracleum sosnowskyi</name>
    <dbReference type="NCBI Taxonomy" id="360622"/>
    <lineage>
        <taxon>Eukaryota</taxon>
        <taxon>Viridiplantae</taxon>
        <taxon>Streptophyta</taxon>
        <taxon>Embryophyta</taxon>
        <taxon>Tracheophyta</taxon>
        <taxon>Spermatophyta</taxon>
        <taxon>Magnoliopsida</taxon>
        <taxon>eudicotyledons</taxon>
        <taxon>Gunneridae</taxon>
        <taxon>Pentapetalae</taxon>
        <taxon>asterids</taxon>
        <taxon>campanulids</taxon>
        <taxon>Apiales</taxon>
        <taxon>Apiaceae</taxon>
        <taxon>Apioideae</taxon>
        <taxon>apioid superclade</taxon>
        <taxon>Tordylieae</taxon>
        <taxon>Tordyliinae</taxon>
        <taxon>Heracleum</taxon>
    </lineage>
</organism>
<feature type="region of interest" description="Disordered" evidence="1">
    <location>
        <begin position="163"/>
        <end position="194"/>
    </location>
</feature>